<name>A0ABT7DSB5_9NEIS</name>
<dbReference type="SFLD" id="SFLDS00028">
    <property type="entry name" value="Proline_Racemase"/>
    <property type="match status" value="1"/>
</dbReference>
<proteinExistence type="inferred from homology"/>
<dbReference type="PIRSF" id="PIRSF029792">
    <property type="entry name" value="Pro_racemase"/>
    <property type="match status" value="1"/>
</dbReference>
<dbReference type="NCBIfam" id="NF010577">
    <property type="entry name" value="PRK13970.1"/>
    <property type="match status" value="1"/>
</dbReference>
<dbReference type="EC" id="5.1.1.8" evidence="2"/>
<protein>
    <submittedName>
        <fullName evidence="2">4-hydroxyproline epimerase</fullName>
        <ecNumber evidence="2">5.1.1.8</ecNumber>
    </submittedName>
</protein>
<gene>
    <name evidence="2" type="ORF">PZA18_02695</name>
</gene>
<sequence length="312" mass="33852">MKRIRVVDSHTGGEPTRVVVSGVPSLGHGPLRQRAARLSGEFDHYRSAIINEPRGYDAMVGALLVEPFEPGCCTGVIFFNNVGTLGMCGHGTIGLMVTLAQLGRIEPGVHRIDTPVGVIEATLHDRNRVSLRNVASWRHAKAVAVEVEGYGRMHGDIAWGGNWFFLVDDHGQQIAADNLRRLSDCASRIRTALQQQGITGADQAEIDHIELIGPSESADARNFVLCPGLEYDRSPCGTGTSAKLVCLYEDGKLALNQPWRQESVIGSVFEGQLEMIDGKLYPHITGSAYVTGQSELLLDPDDPFAWGWGIGL</sequence>
<keyword evidence="2" id="KW-0413">Isomerase</keyword>
<organism evidence="2 3">
    <name type="scientific">Parachitinimonas caeni</name>
    <dbReference type="NCBI Taxonomy" id="3031301"/>
    <lineage>
        <taxon>Bacteria</taxon>
        <taxon>Pseudomonadati</taxon>
        <taxon>Pseudomonadota</taxon>
        <taxon>Betaproteobacteria</taxon>
        <taxon>Neisseriales</taxon>
        <taxon>Chitinibacteraceae</taxon>
        <taxon>Parachitinimonas</taxon>
    </lineage>
</organism>
<dbReference type="GO" id="GO:0047580">
    <property type="term" value="F:4-hydroxyproline epimerase activity"/>
    <property type="evidence" value="ECO:0007669"/>
    <property type="project" value="UniProtKB-EC"/>
</dbReference>
<dbReference type="InterPro" id="IPR008794">
    <property type="entry name" value="Pro_racemase_fam"/>
</dbReference>
<keyword evidence="3" id="KW-1185">Reference proteome</keyword>
<evidence type="ECO:0000313" key="2">
    <source>
        <dbReference type="EMBL" id="MDK2122956.1"/>
    </source>
</evidence>
<dbReference type="PANTHER" id="PTHR33442:SF1">
    <property type="entry name" value="TRANS-3-HYDROXY-L-PROLINE DEHYDRATASE"/>
    <property type="match status" value="1"/>
</dbReference>
<evidence type="ECO:0000313" key="3">
    <source>
        <dbReference type="Proteomes" id="UP001172778"/>
    </source>
</evidence>
<comment type="caution">
    <text evidence="2">The sequence shown here is derived from an EMBL/GenBank/DDBJ whole genome shotgun (WGS) entry which is preliminary data.</text>
</comment>
<dbReference type="PANTHER" id="PTHR33442">
    <property type="entry name" value="TRANS-3-HYDROXY-L-PROLINE DEHYDRATASE"/>
    <property type="match status" value="1"/>
</dbReference>
<dbReference type="RefSeq" id="WP_284099315.1">
    <property type="nucleotide sequence ID" value="NZ_JARRAF010000002.1"/>
</dbReference>
<evidence type="ECO:0000256" key="1">
    <source>
        <dbReference type="ARBA" id="ARBA00007529"/>
    </source>
</evidence>
<reference evidence="2" key="1">
    <citation type="submission" date="2023-03" db="EMBL/GenBank/DDBJ databases">
        <title>Chitinimonas shenzhenensis gen. nov., sp. nov., a novel member of family Burkholderiaceae isolated from activated sludge collected in Shen Zhen, China.</title>
        <authorList>
            <person name="Wang X."/>
        </authorList>
    </citation>
    <scope>NUCLEOTIDE SEQUENCE</scope>
    <source>
        <strain evidence="2">DQS-5</strain>
    </source>
</reference>
<dbReference type="Pfam" id="PF05544">
    <property type="entry name" value="Pro_racemase"/>
    <property type="match status" value="1"/>
</dbReference>
<accession>A0ABT7DSB5</accession>
<dbReference type="EMBL" id="JARRAF010000002">
    <property type="protein sequence ID" value="MDK2122956.1"/>
    <property type="molecule type" value="Genomic_DNA"/>
</dbReference>
<dbReference type="Proteomes" id="UP001172778">
    <property type="component" value="Unassembled WGS sequence"/>
</dbReference>
<comment type="similarity">
    <text evidence="1">Belongs to the proline racemase family.</text>
</comment>
<dbReference type="SUPFAM" id="SSF54506">
    <property type="entry name" value="Diaminopimelate epimerase-like"/>
    <property type="match status" value="1"/>
</dbReference>
<dbReference type="Gene3D" id="3.10.310.10">
    <property type="entry name" value="Diaminopimelate Epimerase, Chain A, domain 1"/>
    <property type="match status" value="2"/>
</dbReference>